<evidence type="ECO:0000313" key="2">
    <source>
        <dbReference type="EMBL" id="OQR75001.1"/>
    </source>
</evidence>
<dbReference type="EMBL" id="MNPL01007023">
    <property type="protein sequence ID" value="OQR75001.1"/>
    <property type="molecule type" value="Genomic_DNA"/>
</dbReference>
<protein>
    <submittedName>
        <fullName evidence="2">Uncharacterized protein</fullName>
    </submittedName>
</protein>
<name>A0A1V9XNG2_9ACAR</name>
<sequence length="259" mass="28748">MDGKDENVLPLESSIGEAATKSTHDTRPKRRSSTRRLSFNRHSSCSTLGFASANPCAWKHYQNMRRGMKERFEAAKKELAKTELELGFDSNELVELYEQVKSLECSLGTEGDVLEEELLAILAEPESLVDQSPLKKARLDHPQPICIRSPVTEVARRLEEWSEADGIQEMLKAIAMDPLEGLHKPAREDLKCSSSTMTTVTDPLALTLACIQTSNTRLAALEAQRKAALVKQRVTKLRSLPSHVTTVERLANRLAGAVI</sequence>
<dbReference type="InParanoid" id="A0A1V9XNG2"/>
<evidence type="ECO:0000313" key="3">
    <source>
        <dbReference type="Proteomes" id="UP000192247"/>
    </source>
</evidence>
<feature type="region of interest" description="Disordered" evidence="1">
    <location>
        <begin position="1"/>
        <end position="38"/>
    </location>
</feature>
<evidence type="ECO:0000256" key="1">
    <source>
        <dbReference type="SAM" id="MobiDB-lite"/>
    </source>
</evidence>
<reference evidence="2 3" key="1">
    <citation type="journal article" date="2017" name="Gigascience">
        <title>Draft genome of the honey bee ectoparasitic mite, Tropilaelaps mercedesae, is shaped by the parasitic life history.</title>
        <authorList>
            <person name="Dong X."/>
            <person name="Armstrong S.D."/>
            <person name="Xia D."/>
            <person name="Makepeace B.L."/>
            <person name="Darby A.C."/>
            <person name="Kadowaki T."/>
        </authorList>
    </citation>
    <scope>NUCLEOTIDE SEQUENCE [LARGE SCALE GENOMIC DNA]</scope>
    <source>
        <strain evidence="2">Wuxi-XJTLU</strain>
    </source>
</reference>
<accession>A0A1V9XNG2</accession>
<dbReference type="OrthoDB" id="10504216at2759"/>
<proteinExistence type="predicted"/>
<organism evidence="2 3">
    <name type="scientific">Tropilaelaps mercedesae</name>
    <dbReference type="NCBI Taxonomy" id="418985"/>
    <lineage>
        <taxon>Eukaryota</taxon>
        <taxon>Metazoa</taxon>
        <taxon>Ecdysozoa</taxon>
        <taxon>Arthropoda</taxon>
        <taxon>Chelicerata</taxon>
        <taxon>Arachnida</taxon>
        <taxon>Acari</taxon>
        <taxon>Parasitiformes</taxon>
        <taxon>Mesostigmata</taxon>
        <taxon>Gamasina</taxon>
        <taxon>Dermanyssoidea</taxon>
        <taxon>Laelapidae</taxon>
        <taxon>Tropilaelaps</taxon>
    </lineage>
</organism>
<dbReference type="Proteomes" id="UP000192247">
    <property type="component" value="Unassembled WGS sequence"/>
</dbReference>
<dbReference type="AlphaFoldDB" id="A0A1V9XNG2"/>
<comment type="caution">
    <text evidence="2">The sequence shown here is derived from an EMBL/GenBank/DDBJ whole genome shotgun (WGS) entry which is preliminary data.</text>
</comment>
<keyword evidence="3" id="KW-1185">Reference proteome</keyword>
<gene>
    <name evidence="2" type="ORF">BIW11_00856</name>
</gene>